<dbReference type="PANTHER" id="PTHR45625:SF4">
    <property type="entry name" value="PEPTIDYLPROLYL ISOMERASE DOMAIN AND WD REPEAT-CONTAINING PROTEIN 1"/>
    <property type="match status" value="1"/>
</dbReference>
<evidence type="ECO:0000313" key="8">
    <source>
        <dbReference type="Proteomes" id="UP000289841"/>
    </source>
</evidence>
<dbReference type="CDD" id="cd00317">
    <property type="entry name" value="cyclophilin"/>
    <property type="match status" value="1"/>
</dbReference>
<evidence type="ECO:0000256" key="4">
    <source>
        <dbReference type="ARBA" id="ARBA00023235"/>
    </source>
</evidence>
<name>A0A449BFR7_HAPAX</name>
<organism evidence="7 8">
    <name type="scientific">Haploplasma axanthum</name>
    <name type="common">Acholeplasma axanthum</name>
    <dbReference type="NCBI Taxonomy" id="29552"/>
    <lineage>
        <taxon>Bacteria</taxon>
        <taxon>Bacillati</taxon>
        <taxon>Mycoplasmatota</taxon>
        <taxon>Mollicutes</taxon>
        <taxon>Acholeplasmatales</taxon>
        <taxon>Acholeplasmataceae</taxon>
        <taxon>Haploplasma</taxon>
    </lineage>
</organism>
<dbReference type="KEGG" id="aaxa:NCTC10138_01653"/>
<dbReference type="SUPFAM" id="SSF50891">
    <property type="entry name" value="Cyclophilin-like"/>
    <property type="match status" value="1"/>
</dbReference>
<evidence type="ECO:0000256" key="1">
    <source>
        <dbReference type="ARBA" id="ARBA00002388"/>
    </source>
</evidence>
<dbReference type="STRING" id="1278311.GCA_000428705_01596"/>
<dbReference type="InterPro" id="IPR002130">
    <property type="entry name" value="Cyclophilin-type_PPIase_dom"/>
</dbReference>
<dbReference type="AlphaFoldDB" id="A0A449BFR7"/>
<reference evidence="7 8" key="1">
    <citation type="submission" date="2019-01" db="EMBL/GenBank/DDBJ databases">
        <authorList>
            <consortium name="Pathogen Informatics"/>
        </authorList>
    </citation>
    <scope>NUCLEOTIDE SEQUENCE [LARGE SCALE GENOMIC DNA]</scope>
    <source>
        <strain evidence="7 8">NCTC10138</strain>
    </source>
</reference>
<comment type="function">
    <text evidence="1 5">PPIases accelerate the folding of proteins. It catalyzes the cis-trans isomerization of proline imidic peptide bonds in oligopeptides.</text>
</comment>
<dbReference type="InterPro" id="IPR024936">
    <property type="entry name" value="Cyclophilin-type_PPIase"/>
</dbReference>
<keyword evidence="3 5" id="KW-0697">Rotamase</keyword>
<dbReference type="InterPro" id="IPR020892">
    <property type="entry name" value="Cyclophilin-type_PPIase_CS"/>
</dbReference>
<evidence type="ECO:0000256" key="5">
    <source>
        <dbReference type="RuleBase" id="RU363019"/>
    </source>
</evidence>
<evidence type="ECO:0000256" key="3">
    <source>
        <dbReference type="ARBA" id="ARBA00023110"/>
    </source>
</evidence>
<evidence type="ECO:0000313" key="7">
    <source>
        <dbReference type="EMBL" id="VEU81255.1"/>
    </source>
</evidence>
<dbReference type="PROSITE" id="PS50072">
    <property type="entry name" value="CSA_PPIASE_2"/>
    <property type="match status" value="1"/>
</dbReference>
<evidence type="ECO:0000259" key="6">
    <source>
        <dbReference type="PROSITE" id="PS50072"/>
    </source>
</evidence>
<protein>
    <recommendedName>
        <fullName evidence="5">Peptidyl-prolyl cis-trans isomerase</fullName>
        <shortName evidence="5">PPIase</shortName>
        <ecNumber evidence="5">5.2.1.8</ecNumber>
    </recommendedName>
</protein>
<dbReference type="PROSITE" id="PS00170">
    <property type="entry name" value="CSA_PPIASE_1"/>
    <property type="match status" value="1"/>
</dbReference>
<dbReference type="PRINTS" id="PR00153">
    <property type="entry name" value="CSAPPISMRASE"/>
</dbReference>
<dbReference type="Proteomes" id="UP000289841">
    <property type="component" value="Chromosome"/>
</dbReference>
<sequence>MAYINDKNPTVTLTVKDFGDIKIQLFPEVAPNTVANFISYVKDNYYNGLIFHRIIKGFMIQGGWGASKNDPIKGEFNQNGFKNPLLHTRGVISMARTQNPNSATSQFFIMHKDSPHLDGGYAGFGQVIEGIDVVDKIASVRTDFQDKPLDDVIIESINLDLKDYKEIPVEYIK</sequence>
<keyword evidence="8" id="KW-1185">Reference proteome</keyword>
<dbReference type="EC" id="5.2.1.8" evidence="5"/>
<dbReference type="PIRSF" id="PIRSF001467">
    <property type="entry name" value="Peptidylpro_ismrse"/>
    <property type="match status" value="1"/>
</dbReference>
<proteinExistence type="inferred from homology"/>
<comment type="similarity">
    <text evidence="2 5">Belongs to the cyclophilin-type PPIase family.</text>
</comment>
<dbReference type="PANTHER" id="PTHR45625">
    <property type="entry name" value="PEPTIDYL-PROLYL CIS-TRANS ISOMERASE-RELATED"/>
    <property type="match status" value="1"/>
</dbReference>
<dbReference type="RefSeq" id="WP_035375876.1">
    <property type="nucleotide sequence ID" value="NZ_LR215048.1"/>
</dbReference>
<keyword evidence="4 5" id="KW-0413">Isomerase</keyword>
<dbReference type="InterPro" id="IPR044666">
    <property type="entry name" value="Cyclophilin_A-like"/>
</dbReference>
<dbReference type="Gene3D" id="2.40.100.10">
    <property type="entry name" value="Cyclophilin-like"/>
    <property type="match status" value="1"/>
</dbReference>
<dbReference type="GO" id="GO:0003755">
    <property type="term" value="F:peptidyl-prolyl cis-trans isomerase activity"/>
    <property type="evidence" value="ECO:0007669"/>
    <property type="project" value="UniProtKB-UniRule"/>
</dbReference>
<dbReference type="EMBL" id="LR215048">
    <property type="protein sequence ID" value="VEU81255.1"/>
    <property type="molecule type" value="Genomic_DNA"/>
</dbReference>
<gene>
    <name evidence="7" type="primary">ppiB</name>
    <name evidence="7" type="ORF">NCTC10138_01653</name>
</gene>
<accession>A0A449BFR7</accession>
<evidence type="ECO:0000256" key="2">
    <source>
        <dbReference type="ARBA" id="ARBA00007365"/>
    </source>
</evidence>
<comment type="catalytic activity">
    <reaction evidence="5">
        <text>[protein]-peptidylproline (omega=180) = [protein]-peptidylproline (omega=0)</text>
        <dbReference type="Rhea" id="RHEA:16237"/>
        <dbReference type="Rhea" id="RHEA-COMP:10747"/>
        <dbReference type="Rhea" id="RHEA-COMP:10748"/>
        <dbReference type="ChEBI" id="CHEBI:83833"/>
        <dbReference type="ChEBI" id="CHEBI:83834"/>
        <dbReference type="EC" id="5.2.1.8"/>
    </reaction>
</comment>
<dbReference type="InterPro" id="IPR029000">
    <property type="entry name" value="Cyclophilin-like_dom_sf"/>
</dbReference>
<feature type="domain" description="PPIase cyclophilin-type" evidence="6">
    <location>
        <begin position="16"/>
        <end position="159"/>
    </location>
</feature>
<dbReference type="Pfam" id="PF00160">
    <property type="entry name" value="Pro_isomerase"/>
    <property type="match status" value="1"/>
</dbReference>
<dbReference type="GO" id="GO:0006457">
    <property type="term" value="P:protein folding"/>
    <property type="evidence" value="ECO:0007669"/>
    <property type="project" value="InterPro"/>
</dbReference>